<accession>A0A7S2BLE2</accession>
<feature type="signal peptide" evidence="1">
    <location>
        <begin position="1"/>
        <end position="17"/>
    </location>
</feature>
<evidence type="ECO:0000313" key="2">
    <source>
        <dbReference type="EMBL" id="CAD9400402.1"/>
    </source>
</evidence>
<feature type="chain" id="PRO_5030639190" evidence="1">
    <location>
        <begin position="18"/>
        <end position="389"/>
    </location>
</feature>
<dbReference type="EMBL" id="HBGT01008801">
    <property type="protein sequence ID" value="CAD9400402.1"/>
    <property type="molecule type" value="Transcribed_RNA"/>
</dbReference>
<gene>
    <name evidence="2" type="ORF">FPAR1323_LOCUS4784</name>
</gene>
<organism evidence="2">
    <name type="scientific">Florenciella parvula</name>
    <dbReference type="NCBI Taxonomy" id="236787"/>
    <lineage>
        <taxon>Eukaryota</taxon>
        <taxon>Sar</taxon>
        <taxon>Stramenopiles</taxon>
        <taxon>Ochrophyta</taxon>
        <taxon>Dictyochophyceae</taxon>
        <taxon>Florenciellales</taxon>
        <taxon>Florenciella</taxon>
    </lineage>
</organism>
<evidence type="ECO:0000256" key="1">
    <source>
        <dbReference type="SAM" id="SignalP"/>
    </source>
</evidence>
<sequence length="389" mass="41081">MRAVITALALLLVGADAFTARTPMKMALAKGSTITVLGPGNKQVQLLAAKLACKNGYKANLLIDDGELANARTLTYGRNYARAGADEPNNVQFAIGAEGLGKALSKSDGIILVGDYKEIPQKLIDSTVVAAPGLKRIALLSEHGASKGGGGKTSEEYLKSVAESKGFEWSIARGGLLKGGGPGNVDRGDDYGLDVYFYDTNPELNSFQKDKFSDQYLMGAKISKGDVLNVSPFQKVMAANSMSSAAVGVTNRCAMAAALVQSLGQEACTNSDFGVDSIRGLAPPTQRSWDEAFATMAETGEAATLYIEGEQPAVERKSKAAKWRDEAKERAGLDVDELAAPVSYKLGASTREEELVRKQIIGHIIPGGFALAAVLKGVNVFNFFESLTA</sequence>
<keyword evidence="1" id="KW-0732">Signal</keyword>
<reference evidence="2" key="1">
    <citation type="submission" date="2021-01" db="EMBL/GenBank/DDBJ databases">
        <authorList>
            <person name="Corre E."/>
            <person name="Pelletier E."/>
            <person name="Niang G."/>
            <person name="Scheremetjew M."/>
            <person name="Finn R."/>
            <person name="Kale V."/>
            <person name="Holt S."/>
            <person name="Cochrane G."/>
            <person name="Meng A."/>
            <person name="Brown T."/>
            <person name="Cohen L."/>
        </authorList>
    </citation>
    <scope>NUCLEOTIDE SEQUENCE</scope>
    <source>
        <strain evidence="2">RCC1693</strain>
    </source>
</reference>
<protein>
    <submittedName>
        <fullName evidence="2">Uncharacterized protein</fullName>
    </submittedName>
</protein>
<dbReference type="AlphaFoldDB" id="A0A7S2BLE2"/>
<name>A0A7S2BLE2_9STRA</name>
<proteinExistence type="predicted"/>